<sequence>MEASISRFEERLEKQIYIYLETKQKISELEDTSSELHHRITCEQKERRKLEAIFTNGRLPDEAKINFSSPSIPILQPPSQPMTKSCVSIPHPAPTLKIFQLNLPQSPGCLPQLVGKQRSVEIPKPFTPLRSFN</sequence>
<dbReference type="AlphaFoldDB" id="A0AAV0WY11"/>
<name>A0AAV0WY11_9HEMI</name>
<evidence type="ECO:0000313" key="1">
    <source>
        <dbReference type="EMBL" id="CAI6360728.1"/>
    </source>
</evidence>
<proteinExistence type="predicted"/>
<evidence type="ECO:0000313" key="2">
    <source>
        <dbReference type="Proteomes" id="UP001160148"/>
    </source>
</evidence>
<dbReference type="Proteomes" id="UP001160148">
    <property type="component" value="Unassembled WGS sequence"/>
</dbReference>
<organism evidence="1 2">
    <name type="scientific">Macrosiphum euphorbiae</name>
    <name type="common">potato aphid</name>
    <dbReference type="NCBI Taxonomy" id="13131"/>
    <lineage>
        <taxon>Eukaryota</taxon>
        <taxon>Metazoa</taxon>
        <taxon>Ecdysozoa</taxon>
        <taxon>Arthropoda</taxon>
        <taxon>Hexapoda</taxon>
        <taxon>Insecta</taxon>
        <taxon>Pterygota</taxon>
        <taxon>Neoptera</taxon>
        <taxon>Paraneoptera</taxon>
        <taxon>Hemiptera</taxon>
        <taxon>Sternorrhyncha</taxon>
        <taxon>Aphidomorpha</taxon>
        <taxon>Aphidoidea</taxon>
        <taxon>Aphididae</taxon>
        <taxon>Macrosiphini</taxon>
        <taxon>Macrosiphum</taxon>
    </lineage>
</organism>
<gene>
    <name evidence="1" type="ORF">MEUPH1_LOCUS15995</name>
</gene>
<comment type="caution">
    <text evidence="1">The sequence shown here is derived from an EMBL/GenBank/DDBJ whole genome shotgun (WGS) entry which is preliminary data.</text>
</comment>
<reference evidence="1 2" key="1">
    <citation type="submission" date="2023-01" db="EMBL/GenBank/DDBJ databases">
        <authorList>
            <person name="Whitehead M."/>
        </authorList>
    </citation>
    <scope>NUCLEOTIDE SEQUENCE [LARGE SCALE GENOMIC DNA]</scope>
</reference>
<keyword evidence="2" id="KW-1185">Reference proteome</keyword>
<protein>
    <submittedName>
        <fullName evidence="1">Uncharacterized protein</fullName>
    </submittedName>
</protein>
<dbReference type="EMBL" id="CARXXK010000003">
    <property type="protein sequence ID" value="CAI6360728.1"/>
    <property type="molecule type" value="Genomic_DNA"/>
</dbReference>
<accession>A0AAV0WY11</accession>